<feature type="compositionally biased region" description="Basic residues" evidence="1">
    <location>
        <begin position="125"/>
        <end position="140"/>
    </location>
</feature>
<keyword evidence="3" id="KW-1185">Reference proteome</keyword>
<feature type="compositionally biased region" description="Low complexity" evidence="1">
    <location>
        <begin position="82"/>
        <end position="93"/>
    </location>
</feature>
<evidence type="ECO:0000256" key="1">
    <source>
        <dbReference type="SAM" id="MobiDB-lite"/>
    </source>
</evidence>
<sequence length="215" mass="22958">MRWIGRFASPSVGDTTQRWFRWGSTPPPATRPIVLTSATTARHLSTNHRARPGPTAQGAGGRRQPNNQGHPKMSPPKKKGEAPPSIAPRSGARSAGGGPNSRAQGANRRRLHGCGRQVGSQCRQTRVHRVSRPSRPRVARRGSAPPAQQPRPPKGGSSTKHRARPGVASQGAGGRRLHGFSRQAHPQHREAKPGEREGGRLAVCRLPRAAPSNAG</sequence>
<dbReference type="EMBL" id="VFOW01000001">
    <property type="protein sequence ID" value="TQL77755.1"/>
    <property type="molecule type" value="Genomic_DNA"/>
</dbReference>
<evidence type="ECO:0000313" key="2">
    <source>
        <dbReference type="EMBL" id="TQL77755.1"/>
    </source>
</evidence>
<dbReference type="Proteomes" id="UP000317043">
    <property type="component" value="Unassembled WGS sequence"/>
</dbReference>
<gene>
    <name evidence="2" type="ORF">FB566_3321</name>
</gene>
<name>A0A543AYV1_9ACTN</name>
<reference evidence="2 3" key="1">
    <citation type="submission" date="2019-06" db="EMBL/GenBank/DDBJ databases">
        <title>Sequencing the genomes of 1000 actinobacteria strains.</title>
        <authorList>
            <person name="Klenk H.-P."/>
        </authorList>
    </citation>
    <scope>NUCLEOTIDE SEQUENCE [LARGE SCALE GENOMIC DNA]</scope>
    <source>
        <strain evidence="2 3">DSM 45928</strain>
    </source>
</reference>
<feature type="region of interest" description="Disordered" evidence="1">
    <location>
        <begin position="1"/>
        <end position="215"/>
    </location>
</feature>
<protein>
    <submittedName>
        <fullName evidence="2">Uncharacterized protein</fullName>
    </submittedName>
</protein>
<organism evidence="2 3">
    <name type="scientific">Stackebrandtia endophytica</name>
    <dbReference type="NCBI Taxonomy" id="1496996"/>
    <lineage>
        <taxon>Bacteria</taxon>
        <taxon>Bacillati</taxon>
        <taxon>Actinomycetota</taxon>
        <taxon>Actinomycetes</taxon>
        <taxon>Glycomycetales</taxon>
        <taxon>Glycomycetaceae</taxon>
        <taxon>Stackebrandtia</taxon>
    </lineage>
</organism>
<dbReference type="InParanoid" id="A0A543AYV1"/>
<evidence type="ECO:0000313" key="3">
    <source>
        <dbReference type="Proteomes" id="UP000317043"/>
    </source>
</evidence>
<dbReference type="AlphaFoldDB" id="A0A543AYV1"/>
<feature type="compositionally biased region" description="Basic and acidic residues" evidence="1">
    <location>
        <begin position="187"/>
        <end position="199"/>
    </location>
</feature>
<proteinExistence type="predicted"/>
<comment type="caution">
    <text evidence="2">The sequence shown here is derived from an EMBL/GenBank/DDBJ whole genome shotgun (WGS) entry which is preliminary data.</text>
</comment>
<accession>A0A543AYV1</accession>